<organism evidence="1 2">
    <name type="scientific">Lyngbya aestuarii BL J</name>
    <dbReference type="NCBI Taxonomy" id="1348334"/>
    <lineage>
        <taxon>Bacteria</taxon>
        <taxon>Bacillati</taxon>
        <taxon>Cyanobacteriota</taxon>
        <taxon>Cyanophyceae</taxon>
        <taxon>Oscillatoriophycideae</taxon>
        <taxon>Oscillatoriales</taxon>
        <taxon>Microcoleaceae</taxon>
        <taxon>Lyngbya</taxon>
    </lineage>
</organism>
<sequence length="85" mass="9805">MPPQASKHLLKLQSWIKSEDLAKCDVCKKPYKIAGLDASLCTDCGWVLHRHEQFRQIIKDIIVYYSNHRRSSSNNFIKTGESLSQ</sequence>
<protein>
    <submittedName>
        <fullName evidence="1">Uncharacterized protein</fullName>
    </submittedName>
</protein>
<reference evidence="1 2" key="1">
    <citation type="journal article" date="2013" name="Front. Microbiol.">
        <title>Comparative genomic analyses of the cyanobacterium, Lyngbya aestuarii BL J, a powerful hydrogen producer.</title>
        <authorList>
            <person name="Kothari A."/>
            <person name="Vaughn M."/>
            <person name="Garcia-Pichel F."/>
        </authorList>
    </citation>
    <scope>NUCLEOTIDE SEQUENCE [LARGE SCALE GENOMIC DNA]</scope>
    <source>
        <strain evidence="1 2">BL J</strain>
    </source>
</reference>
<gene>
    <name evidence="1" type="ORF">M595_1232</name>
</gene>
<dbReference type="AlphaFoldDB" id="U7QQS1"/>
<evidence type="ECO:0000313" key="1">
    <source>
        <dbReference type="EMBL" id="ERT08776.1"/>
    </source>
</evidence>
<evidence type="ECO:0000313" key="2">
    <source>
        <dbReference type="Proteomes" id="UP000017127"/>
    </source>
</evidence>
<name>U7QQS1_9CYAN</name>
<proteinExistence type="predicted"/>
<comment type="caution">
    <text evidence="1">The sequence shown here is derived from an EMBL/GenBank/DDBJ whole genome shotgun (WGS) entry which is preliminary data.</text>
</comment>
<dbReference type="Proteomes" id="UP000017127">
    <property type="component" value="Unassembled WGS sequence"/>
</dbReference>
<keyword evidence="2" id="KW-1185">Reference proteome</keyword>
<dbReference type="EMBL" id="AUZM01000008">
    <property type="protein sequence ID" value="ERT08776.1"/>
    <property type="molecule type" value="Genomic_DNA"/>
</dbReference>
<dbReference type="SUPFAM" id="SSF57889">
    <property type="entry name" value="Cysteine-rich domain"/>
    <property type="match status" value="1"/>
</dbReference>
<dbReference type="InterPro" id="IPR046349">
    <property type="entry name" value="C1-like_sf"/>
</dbReference>
<accession>U7QQS1</accession>